<comment type="caution">
    <text evidence="1">The sequence shown here is derived from an EMBL/GenBank/DDBJ whole genome shotgun (WGS) entry which is preliminary data.</text>
</comment>
<organism evidence="1 2">
    <name type="scientific">Capsicum baccatum</name>
    <name type="common">Peruvian pepper</name>
    <dbReference type="NCBI Taxonomy" id="33114"/>
    <lineage>
        <taxon>Eukaryota</taxon>
        <taxon>Viridiplantae</taxon>
        <taxon>Streptophyta</taxon>
        <taxon>Embryophyta</taxon>
        <taxon>Tracheophyta</taxon>
        <taxon>Spermatophyta</taxon>
        <taxon>Magnoliopsida</taxon>
        <taxon>eudicotyledons</taxon>
        <taxon>Gunneridae</taxon>
        <taxon>Pentapetalae</taxon>
        <taxon>asterids</taxon>
        <taxon>lamiids</taxon>
        <taxon>Solanales</taxon>
        <taxon>Solanaceae</taxon>
        <taxon>Solanoideae</taxon>
        <taxon>Capsiceae</taxon>
        <taxon>Capsicum</taxon>
    </lineage>
</organism>
<evidence type="ECO:0000313" key="1">
    <source>
        <dbReference type="EMBL" id="PHT36244.1"/>
    </source>
</evidence>
<accession>A0A2G2VTE2</accession>
<dbReference type="Proteomes" id="UP000224567">
    <property type="component" value="Unassembled WGS sequence"/>
</dbReference>
<reference evidence="2" key="2">
    <citation type="journal article" date="2017" name="J. Anim. Genet.">
        <title>Multiple reference genome sequences of hot pepper reveal the massive evolution of plant disease resistance genes by retroduplication.</title>
        <authorList>
            <person name="Kim S."/>
            <person name="Park J."/>
            <person name="Yeom S.-I."/>
            <person name="Kim Y.-M."/>
            <person name="Seo E."/>
            <person name="Kim K.-T."/>
            <person name="Kim M.-S."/>
            <person name="Lee J.M."/>
            <person name="Cheong K."/>
            <person name="Shin H.-S."/>
            <person name="Kim S.-B."/>
            <person name="Han K."/>
            <person name="Lee J."/>
            <person name="Park M."/>
            <person name="Lee H.-A."/>
            <person name="Lee H.-Y."/>
            <person name="Lee Y."/>
            <person name="Oh S."/>
            <person name="Lee J.H."/>
            <person name="Choi E."/>
            <person name="Choi E."/>
            <person name="Lee S.E."/>
            <person name="Jeon J."/>
            <person name="Kim H."/>
            <person name="Choi G."/>
            <person name="Song H."/>
            <person name="Lee J."/>
            <person name="Lee S.-C."/>
            <person name="Kwon J.-K."/>
            <person name="Lee H.-Y."/>
            <person name="Koo N."/>
            <person name="Hong Y."/>
            <person name="Kim R.W."/>
            <person name="Kang W.-H."/>
            <person name="Huh J.H."/>
            <person name="Kang B.-C."/>
            <person name="Yang T.-J."/>
            <person name="Lee Y.-H."/>
            <person name="Bennetzen J.L."/>
            <person name="Choi D."/>
        </authorList>
    </citation>
    <scope>NUCLEOTIDE SEQUENCE [LARGE SCALE GENOMIC DNA]</scope>
    <source>
        <strain evidence="2">cv. PBC81</strain>
    </source>
</reference>
<dbReference type="InterPro" id="IPR036691">
    <property type="entry name" value="Endo/exonu/phosph_ase_sf"/>
</dbReference>
<dbReference type="OrthoDB" id="1110923at2759"/>
<dbReference type="Gene3D" id="3.60.10.10">
    <property type="entry name" value="Endonuclease/exonuclease/phosphatase"/>
    <property type="match status" value="1"/>
</dbReference>
<evidence type="ECO:0000313" key="2">
    <source>
        <dbReference type="Proteomes" id="UP000224567"/>
    </source>
</evidence>
<sequence length="122" mass="14198">MGDYHVIHKIEHRLIGLIVQKVEIEDFSSFLVDNNMTVLRTNGRKYSWTNGRTYTMIDGAFMNVNWMIVMPASEVILLDPRYSDHSLLSLSLAQEDTVKAKPFKFRNHLSEHEKFQEIISKA</sequence>
<dbReference type="EMBL" id="MLFT02000010">
    <property type="protein sequence ID" value="PHT36244.1"/>
    <property type="molecule type" value="Genomic_DNA"/>
</dbReference>
<dbReference type="AlphaFoldDB" id="A0A2G2VTE2"/>
<dbReference type="PANTHER" id="PTHR33710:SF65">
    <property type="entry name" value="ENDONUCLEASE_EXONUCLEASE_PHOSPHATASE"/>
    <property type="match status" value="1"/>
</dbReference>
<gene>
    <name evidence="1" type="ORF">CQW23_23944</name>
</gene>
<dbReference type="PANTHER" id="PTHR33710">
    <property type="entry name" value="BNAC02G09200D PROTEIN"/>
    <property type="match status" value="1"/>
</dbReference>
<reference evidence="1 2" key="1">
    <citation type="journal article" date="2017" name="Genome Biol.">
        <title>New reference genome sequences of hot pepper reveal the massive evolution of plant disease-resistance genes by retroduplication.</title>
        <authorList>
            <person name="Kim S."/>
            <person name="Park J."/>
            <person name="Yeom S.I."/>
            <person name="Kim Y.M."/>
            <person name="Seo E."/>
            <person name="Kim K.T."/>
            <person name="Kim M.S."/>
            <person name="Lee J.M."/>
            <person name="Cheong K."/>
            <person name="Shin H.S."/>
            <person name="Kim S.B."/>
            <person name="Han K."/>
            <person name="Lee J."/>
            <person name="Park M."/>
            <person name="Lee H.A."/>
            <person name="Lee H.Y."/>
            <person name="Lee Y."/>
            <person name="Oh S."/>
            <person name="Lee J.H."/>
            <person name="Choi E."/>
            <person name="Choi E."/>
            <person name="Lee S.E."/>
            <person name="Jeon J."/>
            <person name="Kim H."/>
            <person name="Choi G."/>
            <person name="Song H."/>
            <person name="Lee J."/>
            <person name="Lee S.C."/>
            <person name="Kwon J.K."/>
            <person name="Lee H.Y."/>
            <person name="Koo N."/>
            <person name="Hong Y."/>
            <person name="Kim R.W."/>
            <person name="Kang W.H."/>
            <person name="Huh J.H."/>
            <person name="Kang B.C."/>
            <person name="Yang T.J."/>
            <person name="Lee Y.H."/>
            <person name="Bennetzen J.L."/>
            <person name="Choi D."/>
        </authorList>
    </citation>
    <scope>NUCLEOTIDE SEQUENCE [LARGE SCALE GENOMIC DNA]</scope>
    <source>
        <strain evidence="2">cv. PBC81</strain>
    </source>
</reference>
<keyword evidence="2" id="KW-1185">Reference proteome</keyword>
<dbReference type="STRING" id="33114.A0A2G2VTE2"/>
<dbReference type="SUPFAM" id="SSF56219">
    <property type="entry name" value="DNase I-like"/>
    <property type="match status" value="1"/>
</dbReference>
<proteinExistence type="predicted"/>
<name>A0A2G2VTE2_CAPBA</name>
<protein>
    <submittedName>
        <fullName evidence="1">Uncharacterized protein</fullName>
    </submittedName>
</protein>